<accession>A0AAD6VRS8</accession>
<dbReference type="EMBL" id="JARJCW010000009">
    <property type="protein sequence ID" value="KAJ7220760.1"/>
    <property type="molecule type" value="Genomic_DNA"/>
</dbReference>
<evidence type="ECO:0000256" key="1">
    <source>
        <dbReference type="SAM" id="MobiDB-lite"/>
    </source>
</evidence>
<evidence type="ECO:0000313" key="3">
    <source>
        <dbReference type="Proteomes" id="UP001219525"/>
    </source>
</evidence>
<reference evidence="2" key="1">
    <citation type="submission" date="2023-03" db="EMBL/GenBank/DDBJ databases">
        <title>Massive genome expansion in bonnet fungi (Mycena s.s.) driven by repeated elements and novel gene families across ecological guilds.</title>
        <authorList>
            <consortium name="Lawrence Berkeley National Laboratory"/>
            <person name="Harder C.B."/>
            <person name="Miyauchi S."/>
            <person name="Viragh M."/>
            <person name="Kuo A."/>
            <person name="Thoen E."/>
            <person name="Andreopoulos B."/>
            <person name="Lu D."/>
            <person name="Skrede I."/>
            <person name="Drula E."/>
            <person name="Henrissat B."/>
            <person name="Morin E."/>
            <person name="Kohler A."/>
            <person name="Barry K."/>
            <person name="LaButti K."/>
            <person name="Morin E."/>
            <person name="Salamov A."/>
            <person name="Lipzen A."/>
            <person name="Mereny Z."/>
            <person name="Hegedus B."/>
            <person name="Baldrian P."/>
            <person name="Stursova M."/>
            <person name="Weitz H."/>
            <person name="Taylor A."/>
            <person name="Grigoriev I.V."/>
            <person name="Nagy L.G."/>
            <person name="Martin F."/>
            <person name="Kauserud H."/>
        </authorList>
    </citation>
    <scope>NUCLEOTIDE SEQUENCE</scope>
    <source>
        <strain evidence="2">9144</strain>
    </source>
</reference>
<proteinExistence type="predicted"/>
<feature type="region of interest" description="Disordered" evidence="1">
    <location>
        <begin position="1"/>
        <end position="26"/>
    </location>
</feature>
<dbReference type="AlphaFoldDB" id="A0AAD6VRS8"/>
<feature type="compositionally biased region" description="Gly residues" evidence="1">
    <location>
        <begin position="1"/>
        <end position="14"/>
    </location>
</feature>
<evidence type="ECO:0000313" key="2">
    <source>
        <dbReference type="EMBL" id="KAJ7220760.1"/>
    </source>
</evidence>
<name>A0AAD6VRS8_9AGAR</name>
<dbReference type="Proteomes" id="UP001219525">
    <property type="component" value="Unassembled WGS sequence"/>
</dbReference>
<keyword evidence="3" id="KW-1185">Reference proteome</keyword>
<gene>
    <name evidence="2" type="ORF">GGX14DRAFT_389154</name>
</gene>
<protein>
    <submittedName>
        <fullName evidence="2">Uncharacterized protein</fullName>
    </submittedName>
</protein>
<organism evidence="2 3">
    <name type="scientific">Mycena pura</name>
    <dbReference type="NCBI Taxonomy" id="153505"/>
    <lineage>
        <taxon>Eukaryota</taxon>
        <taxon>Fungi</taxon>
        <taxon>Dikarya</taxon>
        <taxon>Basidiomycota</taxon>
        <taxon>Agaricomycotina</taxon>
        <taxon>Agaricomycetes</taxon>
        <taxon>Agaricomycetidae</taxon>
        <taxon>Agaricales</taxon>
        <taxon>Marasmiineae</taxon>
        <taxon>Mycenaceae</taxon>
        <taxon>Mycena</taxon>
    </lineage>
</organism>
<comment type="caution">
    <text evidence="2">The sequence shown here is derived from an EMBL/GenBank/DDBJ whole genome shotgun (WGS) entry which is preliminary data.</text>
</comment>
<sequence length="132" mass="12768">MASGASGIGNGNDGADGDDGDDGTGPGLPQMLDIILLIISGHKTSGPPASTLALTSVNNDAAMATMAPARDCSNMLEISCNRGPLASTLALMGASGIGSNDHADGNYVNDVASGASGIGNGNGADGDDGGWY</sequence>